<dbReference type="Pfam" id="PF00069">
    <property type="entry name" value="Pkinase"/>
    <property type="match status" value="1"/>
</dbReference>
<feature type="binding site" evidence="5">
    <location>
        <position position="36"/>
    </location>
    <ligand>
        <name>ATP</name>
        <dbReference type="ChEBI" id="CHEBI:30616"/>
    </ligand>
</feature>
<evidence type="ECO:0000256" key="5">
    <source>
        <dbReference type="PROSITE-ProRule" id="PRU10141"/>
    </source>
</evidence>
<dbReference type="InterPro" id="IPR008271">
    <property type="entry name" value="Ser/Thr_kinase_AS"/>
</dbReference>
<gene>
    <name evidence="8" type="ORF">O6P43_024626</name>
</gene>
<dbReference type="FunFam" id="1.10.510.10:FF:000882">
    <property type="entry name" value="Mitogen-activated protein kinase kinase kinase 17"/>
    <property type="match status" value="1"/>
</dbReference>
<evidence type="ECO:0000256" key="4">
    <source>
        <dbReference type="ARBA" id="ARBA00022840"/>
    </source>
</evidence>
<dbReference type="InterPro" id="IPR011009">
    <property type="entry name" value="Kinase-like_dom_sf"/>
</dbReference>
<organism evidence="8 9">
    <name type="scientific">Quillaja saponaria</name>
    <name type="common">Soap bark tree</name>
    <dbReference type="NCBI Taxonomy" id="32244"/>
    <lineage>
        <taxon>Eukaryota</taxon>
        <taxon>Viridiplantae</taxon>
        <taxon>Streptophyta</taxon>
        <taxon>Embryophyta</taxon>
        <taxon>Tracheophyta</taxon>
        <taxon>Spermatophyta</taxon>
        <taxon>Magnoliopsida</taxon>
        <taxon>eudicotyledons</taxon>
        <taxon>Gunneridae</taxon>
        <taxon>Pentapetalae</taxon>
        <taxon>rosids</taxon>
        <taxon>fabids</taxon>
        <taxon>Fabales</taxon>
        <taxon>Quillajaceae</taxon>
        <taxon>Quillaja</taxon>
    </lineage>
</organism>
<dbReference type="AlphaFoldDB" id="A0AAD7PFE6"/>
<evidence type="ECO:0000313" key="8">
    <source>
        <dbReference type="EMBL" id="KAJ7952845.1"/>
    </source>
</evidence>
<proteinExistence type="inferred from homology"/>
<keyword evidence="3 8" id="KW-0418">Kinase</keyword>
<keyword evidence="9" id="KW-1185">Reference proteome</keyword>
<feature type="domain" description="Protein kinase" evidence="7">
    <location>
        <begin position="3"/>
        <end position="267"/>
    </location>
</feature>
<name>A0AAD7PFE6_QUISA</name>
<dbReference type="EMBL" id="JARAOO010000010">
    <property type="protein sequence ID" value="KAJ7952845.1"/>
    <property type="molecule type" value="Genomic_DNA"/>
</dbReference>
<dbReference type="InterPro" id="IPR017441">
    <property type="entry name" value="Protein_kinase_ATP_BS"/>
</dbReference>
<dbReference type="SMART" id="SM00220">
    <property type="entry name" value="S_TKc"/>
    <property type="match status" value="1"/>
</dbReference>
<keyword evidence="6" id="KW-0723">Serine/threonine-protein kinase</keyword>
<comment type="similarity">
    <text evidence="6">Belongs to the protein kinase superfamily.</text>
</comment>
<dbReference type="KEGG" id="qsa:O6P43_024626"/>
<dbReference type="Gene3D" id="1.10.510.10">
    <property type="entry name" value="Transferase(Phosphotransferase) domain 1"/>
    <property type="match status" value="1"/>
</dbReference>
<dbReference type="InterPro" id="IPR000719">
    <property type="entry name" value="Prot_kinase_dom"/>
</dbReference>
<protein>
    <submittedName>
        <fullName evidence="8">Protein kinase-like protein</fullName>
    </submittedName>
</protein>
<dbReference type="GO" id="GO:0004674">
    <property type="term" value="F:protein serine/threonine kinase activity"/>
    <property type="evidence" value="ECO:0007669"/>
    <property type="project" value="UniProtKB-KW"/>
</dbReference>
<dbReference type="PROSITE" id="PS00108">
    <property type="entry name" value="PROTEIN_KINASE_ST"/>
    <property type="match status" value="1"/>
</dbReference>
<dbReference type="PANTHER" id="PTHR48011">
    <property type="entry name" value="CCR4-NOT TRANSCRIPTIONAL COMPLEX SUBUNIT CAF120-RELATED"/>
    <property type="match status" value="1"/>
</dbReference>
<evidence type="ECO:0000256" key="1">
    <source>
        <dbReference type="ARBA" id="ARBA00022679"/>
    </source>
</evidence>
<keyword evidence="1" id="KW-0808">Transferase</keyword>
<accession>A0AAD7PFE6</accession>
<dbReference type="SUPFAM" id="SSF56112">
    <property type="entry name" value="Protein kinase-like (PK-like)"/>
    <property type="match status" value="1"/>
</dbReference>
<dbReference type="CDD" id="cd06606">
    <property type="entry name" value="STKc_MAPKKK"/>
    <property type="match status" value="1"/>
</dbReference>
<dbReference type="Proteomes" id="UP001163823">
    <property type="component" value="Chromosome 10"/>
</dbReference>
<sequence>MEWVRGDPVGRGSFATVNLAINRKTCAQIPPLTAVKSSVASNSASLKNEKQVLDRLGDCPQIIRCFGDDHSFENGEELYNLFLEFATGGSLAHQLKYCSCRLSESDVRRYTASILEGLRHIHAEGFVHCDIKLQNILMFDNGEIKIADFGVAKKTGDKQSNGDNKFELRGTPLYMSPESVNANEYDSPADIWALGCAVVEMVTGKPIWNHRPESSIWSLLLRIGAGEELPEIPGDLSEDGKDFIGKCFVKDPRKRWTAEMLLDHPFVADYTVSLKQVDEFSTSPRTHFDFPEWVSTASTSVPSSPDSDECFDRKLGSCFDSFSSWCSPVDRFQQLVTEQTPNWSVSDSWVSVR</sequence>
<keyword evidence="4 5" id="KW-0067">ATP-binding</keyword>
<dbReference type="PROSITE" id="PS50011">
    <property type="entry name" value="PROTEIN_KINASE_DOM"/>
    <property type="match status" value="1"/>
</dbReference>
<dbReference type="InterPro" id="IPR052751">
    <property type="entry name" value="Plant_MAPKKK"/>
</dbReference>
<dbReference type="GO" id="GO:0007165">
    <property type="term" value="P:signal transduction"/>
    <property type="evidence" value="ECO:0007669"/>
    <property type="project" value="TreeGrafter"/>
</dbReference>
<evidence type="ECO:0000256" key="6">
    <source>
        <dbReference type="RuleBase" id="RU000304"/>
    </source>
</evidence>
<keyword evidence="2 5" id="KW-0547">Nucleotide-binding</keyword>
<dbReference type="PANTHER" id="PTHR48011:SF18">
    <property type="entry name" value="MITOGEN-ACTIVATED PROTEIN KINASE KINASE KINASE 19-RELATED"/>
    <property type="match status" value="1"/>
</dbReference>
<evidence type="ECO:0000256" key="2">
    <source>
        <dbReference type="ARBA" id="ARBA00022741"/>
    </source>
</evidence>
<dbReference type="PROSITE" id="PS00107">
    <property type="entry name" value="PROTEIN_KINASE_ATP"/>
    <property type="match status" value="1"/>
</dbReference>
<reference evidence="8" key="1">
    <citation type="journal article" date="2023" name="Science">
        <title>Elucidation of the pathway for biosynthesis of saponin adjuvants from the soapbark tree.</title>
        <authorList>
            <person name="Reed J."/>
            <person name="Orme A."/>
            <person name="El-Demerdash A."/>
            <person name="Owen C."/>
            <person name="Martin L.B.B."/>
            <person name="Misra R.C."/>
            <person name="Kikuchi S."/>
            <person name="Rejzek M."/>
            <person name="Martin A.C."/>
            <person name="Harkess A."/>
            <person name="Leebens-Mack J."/>
            <person name="Louveau T."/>
            <person name="Stephenson M.J."/>
            <person name="Osbourn A."/>
        </authorList>
    </citation>
    <scope>NUCLEOTIDE SEQUENCE</scope>
    <source>
        <strain evidence="8">S10</strain>
    </source>
</reference>
<dbReference type="GO" id="GO:0005524">
    <property type="term" value="F:ATP binding"/>
    <property type="evidence" value="ECO:0007669"/>
    <property type="project" value="UniProtKB-UniRule"/>
</dbReference>
<evidence type="ECO:0000256" key="3">
    <source>
        <dbReference type="ARBA" id="ARBA00022777"/>
    </source>
</evidence>
<evidence type="ECO:0000259" key="7">
    <source>
        <dbReference type="PROSITE" id="PS50011"/>
    </source>
</evidence>
<dbReference type="Gene3D" id="3.30.200.20">
    <property type="entry name" value="Phosphorylase Kinase, domain 1"/>
    <property type="match status" value="1"/>
</dbReference>
<comment type="caution">
    <text evidence="8">The sequence shown here is derived from an EMBL/GenBank/DDBJ whole genome shotgun (WGS) entry which is preliminary data.</text>
</comment>
<evidence type="ECO:0000313" key="9">
    <source>
        <dbReference type="Proteomes" id="UP001163823"/>
    </source>
</evidence>